<dbReference type="PANTHER" id="PTHR42732">
    <property type="entry name" value="BETA-GALACTOSIDASE"/>
    <property type="match status" value="1"/>
</dbReference>
<dbReference type="InterPro" id="IPR008979">
    <property type="entry name" value="Galactose-bd-like_sf"/>
</dbReference>
<sequence length="762" mass="88446">MSRVTNINKGWKFVLKECERESLIVSEMKEIKLPHTWNGIDGQDGGNDYYRGVGWYVKELEIEENHHGRIFLDFQGVNSVCDVYLNGQHMGKHEGGYSGFRYDITDYVSSDNILEVAVDNSHIEDVYPLFADFTFYGGIYRDVNIIYTDDIHFDLLDLASSGIYVSQKNITNEKAEVNILAKVVNSGNPSEVGCQISWVDENGGIILTDEQIKTIEKQGEFSFDIEIHNPNLWNGIENPYLYNVIVTLATGNEEIDRKEIPTGLRYFKFDEQEGFFLNGRHMKLRGVSRHQDRESVGNALTEEHQIEDMELIKEVGANSIRLAHYQHNQFFYDLCDKAGMVVWAEIPYISKTSDIDNTASNAIIQMRELIRQNYNHASILMWGVQNEIGIMEEKKSLEQIVREIHDVAKEEDTTRVTTQAQVMMTPEDDPSHYVTDIMAWNKYYGWYVDEVEDFEIFINSFRSKNPNRAFGISEYGAEGILSWHTDNPKVKDYSEEYHALYHEKALKIFNKYDFVWGTYVWNMFDFGSDMRDEGGVKGRNNKGLVTFDRTTRKDAFYWYQSMWSKKPMIHINSKRFVERHTDNIEVKVYSNQDNVTLMNNGNPIELLKKDGTIFLFRVDLTEGDNEIVAVAGDLKDSIIFKKVAEKNMKYVLPEEETKKGIMVNNDENVKNWFSMDLDETIEDFEFKKGYYSIKDKISAILENEEGESVLRKYLCSMLEHEMFNMIKGMPLSSVFSLQKDMFPKLLQLNVNKELSKIKKDVI</sequence>
<feature type="domain" description="Glycoside hydrolase family 2 catalytic" evidence="5">
    <location>
        <begin position="273"/>
        <end position="560"/>
    </location>
</feature>
<gene>
    <name evidence="7" type="ORF">SH1V18_21350</name>
</gene>
<dbReference type="EMBL" id="BRLB01000005">
    <property type="protein sequence ID" value="GKX29655.1"/>
    <property type="molecule type" value="Genomic_DNA"/>
</dbReference>
<evidence type="ECO:0000256" key="1">
    <source>
        <dbReference type="ARBA" id="ARBA00007401"/>
    </source>
</evidence>
<dbReference type="InterPro" id="IPR006102">
    <property type="entry name" value="Ig-like_GH2"/>
</dbReference>
<dbReference type="AlphaFoldDB" id="A0A9W6DEL8"/>
<evidence type="ECO:0000256" key="2">
    <source>
        <dbReference type="ARBA" id="ARBA00022801"/>
    </source>
</evidence>
<dbReference type="Gene3D" id="3.20.20.80">
    <property type="entry name" value="Glycosidases"/>
    <property type="match status" value="1"/>
</dbReference>
<dbReference type="Pfam" id="PF02837">
    <property type="entry name" value="Glyco_hydro_2_N"/>
    <property type="match status" value="1"/>
</dbReference>
<dbReference type="GO" id="GO:0005975">
    <property type="term" value="P:carbohydrate metabolic process"/>
    <property type="evidence" value="ECO:0007669"/>
    <property type="project" value="InterPro"/>
</dbReference>
<feature type="domain" description="Glycosyl hydrolases family 2 sugar binding" evidence="6">
    <location>
        <begin position="50"/>
        <end position="146"/>
    </location>
</feature>
<dbReference type="SUPFAM" id="SSF51445">
    <property type="entry name" value="(Trans)glycosidases"/>
    <property type="match status" value="1"/>
</dbReference>
<evidence type="ECO:0000313" key="8">
    <source>
        <dbReference type="Proteomes" id="UP001144256"/>
    </source>
</evidence>
<evidence type="ECO:0000259" key="5">
    <source>
        <dbReference type="Pfam" id="PF02836"/>
    </source>
</evidence>
<dbReference type="PRINTS" id="PR00132">
    <property type="entry name" value="GLHYDRLASE2"/>
</dbReference>
<keyword evidence="2" id="KW-0378">Hydrolase</keyword>
<dbReference type="Pfam" id="PF02836">
    <property type="entry name" value="Glyco_hydro_2_C"/>
    <property type="match status" value="1"/>
</dbReference>
<dbReference type="InterPro" id="IPR051913">
    <property type="entry name" value="GH2_Domain-Containing"/>
</dbReference>
<reference evidence="7" key="1">
    <citation type="submission" date="2022-06" db="EMBL/GenBank/DDBJ databases">
        <title>Vallitalea longa sp. nov., an anaerobic bacterium isolated from marine sediment.</title>
        <authorList>
            <person name="Hirano S."/>
            <person name="Terahara T."/>
            <person name="Mori K."/>
            <person name="Hamada M."/>
            <person name="Matsumoto R."/>
            <person name="Kobayashi T."/>
        </authorList>
    </citation>
    <scope>NUCLEOTIDE SEQUENCE</scope>
    <source>
        <strain evidence="7">SH18-1</strain>
    </source>
</reference>
<dbReference type="InterPro" id="IPR006104">
    <property type="entry name" value="Glyco_hydro_2_N"/>
</dbReference>
<dbReference type="PANTHER" id="PTHR42732:SF1">
    <property type="entry name" value="BETA-MANNOSIDASE"/>
    <property type="match status" value="1"/>
</dbReference>
<dbReference type="InterPro" id="IPR036156">
    <property type="entry name" value="Beta-gal/glucu_dom_sf"/>
</dbReference>
<feature type="domain" description="Glycoside hydrolase family 2 immunoglobulin-like beta-sandwich" evidence="4">
    <location>
        <begin position="167"/>
        <end position="265"/>
    </location>
</feature>
<comment type="caution">
    <text evidence="7">The sequence shown here is derived from an EMBL/GenBank/DDBJ whole genome shotgun (WGS) entry which is preliminary data.</text>
</comment>
<evidence type="ECO:0000256" key="3">
    <source>
        <dbReference type="ARBA" id="ARBA00023295"/>
    </source>
</evidence>
<dbReference type="RefSeq" id="WP_281815239.1">
    <property type="nucleotide sequence ID" value="NZ_BRLB01000005.1"/>
</dbReference>
<dbReference type="InterPro" id="IPR006103">
    <property type="entry name" value="Glyco_hydro_2_cat"/>
</dbReference>
<accession>A0A9W6DEL8</accession>
<dbReference type="Gene3D" id="2.60.40.10">
    <property type="entry name" value="Immunoglobulins"/>
    <property type="match status" value="2"/>
</dbReference>
<organism evidence="7 8">
    <name type="scientific">Vallitalea longa</name>
    <dbReference type="NCBI Taxonomy" id="2936439"/>
    <lineage>
        <taxon>Bacteria</taxon>
        <taxon>Bacillati</taxon>
        <taxon>Bacillota</taxon>
        <taxon>Clostridia</taxon>
        <taxon>Lachnospirales</taxon>
        <taxon>Vallitaleaceae</taxon>
        <taxon>Vallitalea</taxon>
    </lineage>
</organism>
<dbReference type="InterPro" id="IPR013783">
    <property type="entry name" value="Ig-like_fold"/>
</dbReference>
<proteinExistence type="inferred from homology"/>
<dbReference type="InterPro" id="IPR006101">
    <property type="entry name" value="Glyco_hydro_2"/>
</dbReference>
<dbReference type="Gene3D" id="2.60.120.260">
    <property type="entry name" value="Galactose-binding domain-like"/>
    <property type="match status" value="1"/>
</dbReference>
<dbReference type="InterPro" id="IPR017853">
    <property type="entry name" value="GH"/>
</dbReference>
<dbReference type="SUPFAM" id="SSF49785">
    <property type="entry name" value="Galactose-binding domain-like"/>
    <property type="match status" value="1"/>
</dbReference>
<evidence type="ECO:0000313" key="7">
    <source>
        <dbReference type="EMBL" id="GKX29655.1"/>
    </source>
</evidence>
<name>A0A9W6DEL8_9FIRM</name>
<dbReference type="GO" id="GO:0004553">
    <property type="term" value="F:hydrolase activity, hydrolyzing O-glycosyl compounds"/>
    <property type="evidence" value="ECO:0007669"/>
    <property type="project" value="InterPro"/>
</dbReference>
<keyword evidence="3" id="KW-0326">Glycosidase</keyword>
<dbReference type="Proteomes" id="UP001144256">
    <property type="component" value="Unassembled WGS sequence"/>
</dbReference>
<dbReference type="SUPFAM" id="SSF49303">
    <property type="entry name" value="beta-Galactosidase/glucuronidase domain"/>
    <property type="match status" value="1"/>
</dbReference>
<keyword evidence="8" id="KW-1185">Reference proteome</keyword>
<comment type="similarity">
    <text evidence="1">Belongs to the glycosyl hydrolase 2 family.</text>
</comment>
<evidence type="ECO:0000259" key="4">
    <source>
        <dbReference type="Pfam" id="PF00703"/>
    </source>
</evidence>
<dbReference type="Pfam" id="PF00703">
    <property type="entry name" value="Glyco_hydro_2"/>
    <property type="match status" value="1"/>
</dbReference>
<protein>
    <submittedName>
        <fullName evidence="7">Beta-galactosidase</fullName>
    </submittedName>
</protein>
<evidence type="ECO:0000259" key="6">
    <source>
        <dbReference type="Pfam" id="PF02837"/>
    </source>
</evidence>